<dbReference type="GO" id="GO:0006633">
    <property type="term" value="P:fatty acid biosynthetic process"/>
    <property type="evidence" value="ECO:0007669"/>
    <property type="project" value="TreeGrafter"/>
</dbReference>
<dbReference type="Pfam" id="PF02801">
    <property type="entry name" value="Ketoacyl-synt_C"/>
    <property type="match status" value="1"/>
</dbReference>
<evidence type="ECO:0000313" key="7">
    <source>
        <dbReference type="Proteomes" id="UP000070620"/>
    </source>
</evidence>
<evidence type="ECO:0000256" key="3">
    <source>
        <dbReference type="ARBA" id="ARBA00023315"/>
    </source>
</evidence>
<dbReference type="GO" id="GO:0004315">
    <property type="term" value="F:3-oxoacyl-[acyl-carrier-protein] synthase activity"/>
    <property type="evidence" value="ECO:0007669"/>
    <property type="project" value="TreeGrafter"/>
</dbReference>
<dbReference type="InterPro" id="IPR014030">
    <property type="entry name" value="Ketoacyl_synth_N"/>
</dbReference>
<organism evidence="6 7">
    <name type="scientific">Micromonospora rosaria</name>
    <dbReference type="NCBI Taxonomy" id="47874"/>
    <lineage>
        <taxon>Bacteria</taxon>
        <taxon>Bacillati</taxon>
        <taxon>Actinomycetota</taxon>
        <taxon>Actinomycetes</taxon>
        <taxon>Micromonosporales</taxon>
        <taxon>Micromonosporaceae</taxon>
        <taxon>Micromonospora</taxon>
    </lineage>
</organism>
<evidence type="ECO:0000313" key="6">
    <source>
        <dbReference type="EMBL" id="KXK63825.1"/>
    </source>
</evidence>
<dbReference type="EMBL" id="LRQV01000002">
    <property type="protein sequence ID" value="KXK63825.1"/>
    <property type="molecule type" value="Genomic_DNA"/>
</dbReference>
<dbReference type="InterPro" id="IPR016039">
    <property type="entry name" value="Thiolase-like"/>
</dbReference>
<dbReference type="CDD" id="cd00832">
    <property type="entry name" value="CLF"/>
    <property type="match status" value="1"/>
</dbReference>
<gene>
    <name evidence="6" type="ORF">AWW66_01195</name>
</gene>
<protein>
    <submittedName>
        <fullName evidence="6">Beta-ketoacyl synthase</fullName>
    </submittedName>
</protein>
<dbReference type="InterPro" id="IPR014031">
    <property type="entry name" value="Ketoacyl_synth_C"/>
</dbReference>
<dbReference type="Gene3D" id="3.40.47.10">
    <property type="match status" value="2"/>
</dbReference>
<evidence type="ECO:0000259" key="5">
    <source>
        <dbReference type="PROSITE" id="PS52004"/>
    </source>
</evidence>
<comment type="similarity">
    <text evidence="1 4">Belongs to the thiolase-like superfamily. Beta-ketoacyl-ACP synthases family.</text>
</comment>
<dbReference type="RefSeq" id="WP_067359411.1">
    <property type="nucleotide sequence ID" value="NZ_JBIUBN010000003.1"/>
</dbReference>
<dbReference type="AlphaFoldDB" id="A0A136PZE3"/>
<reference evidence="6 7" key="1">
    <citation type="submission" date="2016-01" db="EMBL/GenBank/DDBJ databases">
        <title>Whole genome sequence and analysis of Micromonospora rosaria DSM 803, which can produce antibacterial substance rosamicin.</title>
        <authorList>
            <person name="Yang H."/>
            <person name="He X."/>
            <person name="Zhu D."/>
        </authorList>
    </citation>
    <scope>NUCLEOTIDE SEQUENCE [LARGE SCALE GENOMIC DNA]</scope>
    <source>
        <strain evidence="6 7">DSM 803</strain>
    </source>
</reference>
<sequence>MTTATVTGIGVAAPTGVGLAAYWSATVAGKGAIDVIGAYDASGYPSRLAGEVRDLDAVERVPKKLRPQTDHMTHMALVAAEEALADAGIDPLAWPEYEMGVITANSAGGTVFGQRELQKLWTRGPLHVSAYMSVAWFYAATTGQLSIRHQMRGPCGVLAADQAGGLDALGQARRVLRGGTRMVLAGGTDAPMSPAGLTAQIATRLLSRSDDPARAYLPFDSAAGGFVPAEGGAMMTVEDAAAARGRGVRGYGVIAGYAATFDPPPGSARPPALGRAIVRALADAGVRPDEVDVVLADAAGVPALDRAEADALRGVFGPRGVPVTAPKTTTGRMYAGAGPLDVVTALLAIRDGVIPPTVNVAEPAPEYQLDLVCGAARPARLATALVLARGHGGFNSAVVVRGPDR</sequence>
<accession>A0A136PZE3</accession>
<proteinExistence type="inferred from homology"/>
<keyword evidence="7" id="KW-1185">Reference proteome</keyword>
<keyword evidence="3" id="KW-0012">Acyltransferase</keyword>
<keyword evidence="2 4" id="KW-0808">Transferase</keyword>
<evidence type="ECO:0000256" key="1">
    <source>
        <dbReference type="ARBA" id="ARBA00008467"/>
    </source>
</evidence>
<feature type="domain" description="Ketosynthase family 3 (KS3)" evidence="5">
    <location>
        <begin position="1"/>
        <end position="402"/>
    </location>
</feature>
<comment type="caution">
    <text evidence="6">The sequence shown here is derived from an EMBL/GenBank/DDBJ whole genome shotgun (WGS) entry which is preliminary data.</text>
</comment>
<dbReference type="PANTHER" id="PTHR11712:SF322">
    <property type="entry name" value="POLYKETIDE BETA-KETOACYL SYNTHASE 2-RELATED"/>
    <property type="match status" value="1"/>
</dbReference>
<dbReference type="SUPFAM" id="SSF53901">
    <property type="entry name" value="Thiolase-like"/>
    <property type="match status" value="2"/>
</dbReference>
<dbReference type="PANTHER" id="PTHR11712">
    <property type="entry name" value="POLYKETIDE SYNTHASE-RELATED"/>
    <property type="match status" value="1"/>
</dbReference>
<dbReference type="InterPro" id="IPR020841">
    <property type="entry name" value="PKS_Beta-ketoAc_synthase_dom"/>
</dbReference>
<dbReference type="Pfam" id="PF00109">
    <property type="entry name" value="ketoacyl-synt"/>
    <property type="match status" value="1"/>
</dbReference>
<evidence type="ECO:0000256" key="4">
    <source>
        <dbReference type="RuleBase" id="RU003694"/>
    </source>
</evidence>
<dbReference type="PROSITE" id="PS52004">
    <property type="entry name" value="KS3_2"/>
    <property type="match status" value="1"/>
</dbReference>
<dbReference type="SMART" id="SM00825">
    <property type="entry name" value="PKS_KS"/>
    <property type="match status" value="1"/>
</dbReference>
<dbReference type="FunFam" id="3.40.47.10:FF:000089">
    <property type="entry name" value="Putative polyketide beta-ketoacyl synthase 2"/>
    <property type="match status" value="1"/>
</dbReference>
<dbReference type="OrthoDB" id="416758at2"/>
<evidence type="ECO:0000256" key="2">
    <source>
        <dbReference type="ARBA" id="ARBA00022679"/>
    </source>
</evidence>
<dbReference type="InterPro" id="IPR000794">
    <property type="entry name" value="Beta-ketoacyl_synthase"/>
</dbReference>
<name>A0A136PZE3_9ACTN</name>
<dbReference type="Proteomes" id="UP000070620">
    <property type="component" value="Unassembled WGS sequence"/>
</dbReference>